<reference evidence="10 11" key="1">
    <citation type="journal article" date="2014" name="Science">
        <title>Plant genetics. Early allopolyploid evolution in the post-Neolithic Brassica napus oilseed genome.</title>
        <authorList>
            <person name="Chalhoub B."/>
            <person name="Denoeud F."/>
            <person name="Liu S."/>
            <person name="Parkin I.A."/>
            <person name="Tang H."/>
            <person name="Wang X."/>
            <person name="Chiquet J."/>
            <person name="Belcram H."/>
            <person name="Tong C."/>
            <person name="Samans B."/>
            <person name="Correa M."/>
            <person name="Da Silva C."/>
            <person name="Just J."/>
            <person name="Falentin C."/>
            <person name="Koh C.S."/>
            <person name="Le Clainche I."/>
            <person name="Bernard M."/>
            <person name="Bento P."/>
            <person name="Noel B."/>
            <person name="Labadie K."/>
            <person name="Alberti A."/>
            <person name="Charles M."/>
            <person name="Arnaud D."/>
            <person name="Guo H."/>
            <person name="Daviaud C."/>
            <person name="Alamery S."/>
            <person name="Jabbari K."/>
            <person name="Zhao M."/>
            <person name="Edger P.P."/>
            <person name="Chelaifa H."/>
            <person name="Tack D."/>
            <person name="Lassalle G."/>
            <person name="Mestiri I."/>
            <person name="Schnel N."/>
            <person name="Le Paslier M.C."/>
            <person name="Fan G."/>
            <person name="Renault V."/>
            <person name="Bayer P.E."/>
            <person name="Golicz A.A."/>
            <person name="Manoli S."/>
            <person name="Lee T.H."/>
            <person name="Thi V.H."/>
            <person name="Chalabi S."/>
            <person name="Hu Q."/>
            <person name="Fan C."/>
            <person name="Tollenaere R."/>
            <person name="Lu Y."/>
            <person name="Battail C."/>
            <person name="Shen J."/>
            <person name="Sidebottom C.H."/>
            <person name="Wang X."/>
            <person name="Canaguier A."/>
            <person name="Chauveau A."/>
            <person name="Berard A."/>
            <person name="Deniot G."/>
            <person name="Guan M."/>
            <person name="Liu Z."/>
            <person name="Sun F."/>
            <person name="Lim Y.P."/>
            <person name="Lyons E."/>
            <person name="Town C.D."/>
            <person name="Bancroft I."/>
            <person name="Wang X."/>
            <person name="Meng J."/>
            <person name="Ma J."/>
            <person name="Pires J.C."/>
            <person name="King G.J."/>
            <person name="Brunel D."/>
            <person name="Delourme R."/>
            <person name="Renard M."/>
            <person name="Aury J.M."/>
            <person name="Adams K.L."/>
            <person name="Batley J."/>
            <person name="Snowdon R.J."/>
            <person name="Tost J."/>
            <person name="Edwards D."/>
            <person name="Zhou Y."/>
            <person name="Hua W."/>
            <person name="Sharpe A.G."/>
            <person name="Paterson A.H."/>
            <person name="Guan C."/>
            <person name="Wincker P."/>
        </authorList>
    </citation>
    <scope>NUCLEOTIDE SEQUENCE [LARGE SCALE GENOMIC DNA]</scope>
    <source>
        <strain evidence="11">cv. Darmor-bzh</strain>
    </source>
</reference>
<dbReference type="PROSITE" id="PS00653">
    <property type="entry name" value="GLYCOSYL_HYDROL_F1_2"/>
    <property type="match status" value="1"/>
</dbReference>
<dbReference type="PaxDb" id="3708-A0A078HZ90"/>
<dbReference type="Proteomes" id="UP000028999">
    <property type="component" value="Unassembled WGS sequence"/>
</dbReference>
<comment type="similarity">
    <text evidence="3">Belongs to the glycosyl hydrolase 1 family.</text>
</comment>
<dbReference type="AlphaFoldDB" id="A0A078HZ90"/>
<keyword evidence="6" id="KW-0378">Hydrolase</keyword>
<evidence type="ECO:0000313" key="10">
    <source>
        <dbReference type="EMBL" id="CDY42664.1"/>
    </source>
</evidence>
<dbReference type="Gene3D" id="3.20.20.80">
    <property type="entry name" value="Glycosidases"/>
    <property type="match status" value="2"/>
</dbReference>
<evidence type="ECO:0000256" key="7">
    <source>
        <dbReference type="ARBA" id="ARBA00032643"/>
    </source>
</evidence>
<accession>A0A078HZ90</accession>
<evidence type="ECO:0000256" key="6">
    <source>
        <dbReference type="ARBA" id="ARBA00022801"/>
    </source>
</evidence>
<comment type="subcellular location">
    <subcellularLocation>
        <location evidence="2">Vacuole</location>
    </subcellularLocation>
</comment>
<dbReference type="PRINTS" id="PR00131">
    <property type="entry name" value="GLHYDRLASE1"/>
</dbReference>
<proteinExistence type="inferred from homology"/>
<dbReference type="STRING" id="3708.A0A078HZ90"/>
<dbReference type="GO" id="GO:0008422">
    <property type="term" value="F:beta-glucosidase activity"/>
    <property type="evidence" value="ECO:0000318"/>
    <property type="project" value="GO_Central"/>
</dbReference>
<dbReference type="GO" id="GO:0019137">
    <property type="term" value="F:thioglucosidase activity"/>
    <property type="evidence" value="ECO:0007669"/>
    <property type="project" value="UniProtKB-EC"/>
</dbReference>
<dbReference type="GO" id="GO:0019762">
    <property type="term" value="P:glucosinolate catabolic process"/>
    <property type="evidence" value="ECO:0000318"/>
    <property type="project" value="GO_Central"/>
</dbReference>
<evidence type="ECO:0000256" key="8">
    <source>
        <dbReference type="ARBA" id="ARBA00032797"/>
    </source>
</evidence>
<dbReference type="SUPFAM" id="SSF51445">
    <property type="entry name" value="(Trans)glycosidases"/>
    <property type="match status" value="2"/>
</dbReference>
<evidence type="ECO:0000256" key="9">
    <source>
        <dbReference type="ARBA" id="ARBA00034026"/>
    </source>
</evidence>
<dbReference type="GO" id="GO:0098542">
    <property type="term" value="P:defense response to other organism"/>
    <property type="evidence" value="ECO:0000318"/>
    <property type="project" value="GO_Central"/>
</dbReference>
<sequence>MTLKRNTYSKKNSFGRSDFPEGFLFGTASSAYQYEGAINEAPRGESVWDTFVRKYPERNCYSNADQAVEFYNHYKEDIQRMKDINMDAFRFSISWPRILPLGKKSKGVNQEGINFYNNLIDELLANGITPLATLFHWDTPQALEDEYNGFLSEEAVNDFKDFAALCFEEFGDRVKLWVTLNEPWVYSIGGYDTGRKAPGRASKYMNEAAVAGQSGLEVYTVSHNLLLAHAEAVEVFRNNPKCKDGKIGIAHCPVWFEPYDSNCPDDKEACERAMEFMFGWHMDPTVYGDYPEVMKNSIGKRLPSFTTAQSKKLRGSFDFVGVNYYSAFYVKSIPEVDHNTPNWRSDARIEWRKQNKAGQTLGVRGGSEWDFLYPQGLRKFLNYAKNKYESPKFMITENGHCDMDYEKKPKLSNLMDLQRTEYHKKHLQSIQQAIQEDGVEVEGYFAWSLLDNCEFEVYTVSHNLLLAHAEAVEVFRNNPKCKDGKIGIAHCPVWFEPYDSNCPDDKEACERAMEFMFGWHMDPTVYGDYPEVMKKSIGKRLPSFTAAQSKKLRGSFDFVGVNYYSAFYVKSIPEVDHNTPNWRSDARIEWRKQNKAGQTLGVRGGSEWDFLYPQGLRKFLNYAKDKYESPKFMITENGHCDIDYEKKPKLSNLMDLQRTEYHKKHLQSIQQAIQEDGVEVEGYFAWSLLDNCEWNAGYGVRYGLFYVDYKNGLKRFPKMSAMWFKEFLKREEERGDFEEEEYLLNVATKKKRFLLATGSASCFIPKMSESSKALELFF</sequence>
<keyword evidence="5" id="KW-0926">Vacuole</keyword>
<dbReference type="Gramene" id="CDY42664">
    <property type="protein sequence ID" value="CDY42664"/>
    <property type="gene ID" value="GSBRNA2T00075176001"/>
</dbReference>
<comment type="function">
    <text evidence="1">Degradation of glucosinolates (glucose residue linked by a thioglucoside bound to an amino acid derivative) to glucose, sulfate and any of the products: thiocyanates, isothiocyanates, nitriles, epithionitriles or oxazolidine-2-thiones.</text>
</comment>
<dbReference type="PANTHER" id="PTHR10353:SF243">
    <property type="entry name" value="BETA-GLUCOSIDASE 27"/>
    <property type="match status" value="1"/>
</dbReference>
<dbReference type="InterPro" id="IPR033132">
    <property type="entry name" value="GH_1_N_CS"/>
</dbReference>
<dbReference type="InterPro" id="IPR017853">
    <property type="entry name" value="GH"/>
</dbReference>
<comment type="catalytic activity">
    <reaction evidence="9">
        <text>a thioglucoside + H2O = a sugar + a thiol.</text>
        <dbReference type="EC" id="3.2.1.147"/>
    </reaction>
</comment>
<dbReference type="InterPro" id="IPR001360">
    <property type="entry name" value="Glyco_hydro_1"/>
</dbReference>
<evidence type="ECO:0000256" key="5">
    <source>
        <dbReference type="ARBA" id="ARBA00022554"/>
    </source>
</evidence>
<name>A0A078HZ90_BRANA</name>
<dbReference type="GO" id="GO:0005975">
    <property type="term" value="P:carbohydrate metabolic process"/>
    <property type="evidence" value="ECO:0007669"/>
    <property type="project" value="InterPro"/>
</dbReference>
<evidence type="ECO:0000313" key="11">
    <source>
        <dbReference type="Proteomes" id="UP000028999"/>
    </source>
</evidence>
<evidence type="ECO:0000256" key="1">
    <source>
        <dbReference type="ARBA" id="ARBA00003014"/>
    </source>
</evidence>
<evidence type="ECO:0000256" key="2">
    <source>
        <dbReference type="ARBA" id="ARBA00004116"/>
    </source>
</evidence>
<dbReference type="FunFam" id="3.20.20.80:FF:000022">
    <property type="entry name" value="Beta-glucosidase 11"/>
    <property type="match status" value="1"/>
</dbReference>
<gene>
    <name evidence="10" type="primary">BnaC04g22420D</name>
    <name evidence="10" type="ORF">GSBRNA2T00075176001</name>
</gene>
<dbReference type="EC" id="3.2.1.147" evidence="4"/>
<dbReference type="EMBL" id="LK032531">
    <property type="protein sequence ID" value="CDY42664.1"/>
    <property type="molecule type" value="Genomic_DNA"/>
</dbReference>
<evidence type="ECO:0000256" key="3">
    <source>
        <dbReference type="ARBA" id="ARBA00010838"/>
    </source>
</evidence>
<evidence type="ECO:0000256" key="4">
    <source>
        <dbReference type="ARBA" id="ARBA00012250"/>
    </source>
</evidence>
<protein>
    <recommendedName>
        <fullName evidence="4">thioglucosidase</fullName>
        <ecNumber evidence="4">3.2.1.147</ecNumber>
    </recommendedName>
    <alternativeName>
        <fullName evidence="7">Sinigrinase</fullName>
    </alternativeName>
    <alternativeName>
        <fullName evidence="8">Thioglucosidase</fullName>
    </alternativeName>
</protein>
<dbReference type="GO" id="GO:0071472">
    <property type="term" value="P:cellular response to salt stress"/>
    <property type="evidence" value="ECO:0000318"/>
    <property type="project" value="GO_Central"/>
</dbReference>
<dbReference type="GO" id="GO:0005773">
    <property type="term" value="C:vacuole"/>
    <property type="evidence" value="ECO:0007669"/>
    <property type="project" value="UniProtKB-SubCell"/>
</dbReference>
<keyword evidence="11" id="KW-1185">Reference proteome</keyword>
<dbReference type="PANTHER" id="PTHR10353">
    <property type="entry name" value="GLYCOSYL HYDROLASE"/>
    <property type="match status" value="1"/>
</dbReference>
<organism evidence="10 11">
    <name type="scientific">Brassica napus</name>
    <name type="common">Rape</name>
    <dbReference type="NCBI Taxonomy" id="3708"/>
    <lineage>
        <taxon>Eukaryota</taxon>
        <taxon>Viridiplantae</taxon>
        <taxon>Streptophyta</taxon>
        <taxon>Embryophyta</taxon>
        <taxon>Tracheophyta</taxon>
        <taxon>Spermatophyta</taxon>
        <taxon>Magnoliopsida</taxon>
        <taxon>eudicotyledons</taxon>
        <taxon>Gunneridae</taxon>
        <taxon>Pentapetalae</taxon>
        <taxon>rosids</taxon>
        <taxon>malvids</taxon>
        <taxon>Brassicales</taxon>
        <taxon>Brassicaceae</taxon>
        <taxon>Brassiceae</taxon>
        <taxon>Brassica</taxon>
    </lineage>
</organism>
<dbReference type="Pfam" id="PF00232">
    <property type="entry name" value="Glyco_hydro_1"/>
    <property type="match status" value="2"/>
</dbReference>